<dbReference type="InterPro" id="IPR023606">
    <property type="entry name" value="CoA-Trfase_III_dom_1_sf"/>
</dbReference>
<dbReference type="EMBL" id="JACIFP010000001">
    <property type="protein sequence ID" value="MBB4133842.1"/>
    <property type="molecule type" value="Genomic_DNA"/>
</dbReference>
<gene>
    <name evidence="1" type="ORF">BKA16_000394</name>
</gene>
<comment type="caution">
    <text evidence="1">The sequence shown here is derived from an EMBL/GenBank/DDBJ whole genome shotgun (WGS) entry which is preliminary data.</text>
</comment>
<sequence>MTSNPAESVGAPRPLEGLVVVDASSTLPGAQVSQFLADCGAEVIMVEPPGGSTVRRLAGWPALLRGKKSITLDLRTDDGRDSLRGLLAGADVFVHTLRPGTAEGLGLTADRLAELYPRLVTAHITGWGSDSPWRDYKGWEGLVYAKTGAMWSKRQLTLRPGPAMVTAPYASWGASQAAIHGVLAALLEREESGLGQIVESDLVRGLGALEVYNWFYELVLHRYPGAFTPMDVAYDENGAPQAYLIYALLIAATEDGTWMQFAQTAPRLMQAWLAELGLAGELADEKWAGFPALPTAELREEWWTMMLERVKARTFDEWQETFERNKDVSAEIFRTPEDSLTHPQTVFEKRVHVLDQPGVGPVRQTSTLVHTNTGPVSELRPAPAVGADDEFLGALIQAAAARRATADPAGHAEPGRPLDGITVLEFGVMFAGPYGTTVLTDLGARVIHVETIDGDGIRSLVAFPEAGGAKVMQGKESLAVDITSPEGLAIVHRLVPTVDLVVQCFRGDAAERLGIGEATLKGINQDLVYLNAPGYGTTGPYAARPAYAPSIDAAAGLSATDGGGVHPPADLAETKLRAASLHAAGAVNCAQADGIAALAVGTGLLLGLYAKRRGIDLPGLTTTMLGSAQQSMMVVNTMYDGRPETMSVDEEFYGLHALYRLYPAADGWVFLAAPYEHEWAALVAALAPYADLGADERFASHELRRANDDALIEVLADVFARRGKIDWEKELTAQDVGCVEAVEENLEWAMQSDEFYNAGYSVTAVSPIFDEHRRLAPITRFSRSQTKADAGCTLGQHTTAILQSLGYDEAAIADLAERSVVGV</sequence>
<dbReference type="InterPro" id="IPR044855">
    <property type="entry name" value="CoA-Trfase_III_dom3_sf"/>
</dbReference>
<dbReference type="Pfam" id="PF02515">
    <property type="entry name" value="CoA_transf_3"/>
    <property type="match status" value="2"/>
</dbReference>
<protein>
    <submittedName>
        <fullName evidence="1">Crotonobetainyl-CoA:carnitine CoA-transferase CaiB-like acyl-CoA transferase</fullName>
    </submittedName>
</protein>
<dbReference type="InterPro" id="IPR003673">
    <property type="entry name" value="CoA-Trfase_fam_III"/>
</dbReference>
<dbReference type="Gene3D" id="3.30.1540.10">
    <property type="entry name" value="formyl-coa transferase, domain 3"/>
    <property type="match status" value="2"/>
</dbReference>
<dbReference type="PANTHER" id="PTHR48228:SF5">
    <property type="entry name" value="ALPHA-METHYLACYL-COA RACEMASE"/>
    <property type="match status" value="1"/>
</dbReference>
<evidence type="ECO:0000313" key="1">
    <source>
        <dbReference type="EMBL" id="MBB4133842.1"/>
    </source>
</evidence>
<organism evidence="1 2">
    <name type="scientific">Gordonia humi</name>
    <dbReference type="NCBI Taxonomy" id="686429"/>
    <lineage>
        <taxon>Bacteria</taxon>
        <taxon>Bacillati</taxon>
        <taxon>Actinomycetota</taxon>
        <taxon>Actinomycetes</taxon>
        <taxon>Mycobacteriales</taxon>
        <taxon>Gordoniaceae</taxon>
        <taxon>Gordonia</taxon>
    </lineage>
</organism>
<dbReference type="Gene3D" id="3.40.50.10540">
    <property type="entry name" value="Crotonobetainyl-coa:carnitine coa-transferase, domain 1"/>
    <property type="match status" value="2"/>
</dbReference>
<keyword evidence="2" id="KW-1185">Reference proteome</keyword>
<dbReference type="SUPFAM" id="SSF89796">
    <property type="entry name" value="CoA-transferase family III (CaiB/BaiF)"/>
    <property type="match status" value="2"/>
</dbReference>
<dbReference type="PANTHER" id="PTHR48228">
    <property type="entry name" value="SUCCINYL-COA--D-CITRAMALATE COA-TRANSFERASE"/>
    <property type="match status" value="1"/>
</dbReference>
<dbReference type="InterPro" id="IPR050509">
    <property type="entry name" value="CoA-transferase_III"/>
</dbReference>
<dbReference type="GO" id="GO:0016740">
    <property type="term" value="F:transferase activity"/>
    <property type="evidence" value="ECO:0007669"/>
    <property type="project" value="UniProtKB-KW"/>
</dbReference>
<keyword evidence="1" id="KW-0808">Transferase</keyword>
<dbReference type="Proteomes" id="UP000551501">
    <property type="component" value="Unassembled WGS sequence"/>
</dbReference>
<evidence type="ECO:0000313" key="2">
    <source>
        <dbReference type="Proteomes" id="UP000551501"/>
    </source>
</evidence>
<accession>A0A840EQ64</accession>
<name>A0A840EQ64_9ACTN</name>
<dbReference type="AlphaFoldDB" id="A0A840EQ64"/>
<reference evidence="1 2" key="1">
    <citation type="submission" date="2020-08" db="EMBL/GenBank/DDBJ databases">
        <title>Sequencing the genomes of 1000 actinobacteria strains.</title>
        <authorList>
            <person name="Klenk H.-P."/>
        </authorList>
    </citation>
    <scope>NUCLEOTIDE SEQUENCE [LARGE SCALE GENOMIC DNA]</scope>
    <source>
        <strain evidence="1 2">DSM 45298</strain>
    </source>
</reference>
<dbReference type="RefSeq" id="WP_343067243.1">
    <property type="nucleotide sequence ID" value="NZ_BAABHL010000045.1"/>
</dbReference>
<proteinExistence type="predicted"/>